<feature type="compositionally biased region" description="Pro residues" evidence="1">
    <location>
        <begin position="134"/>
        <end position="144"/>
    </location>
</feature>
<sequence>MAYTHTDGSSTATISGAPAPHTTATRTERRGPFQHPSPPSYTIAPSAASHRTNVPREAIRRRPSYWAARSKTHNSNSYWDFLRRTHVPRRARYTPSGPNGCAAVPTAAAPAARVAAGVPAAAPAAAAAVATAPSPSPPPPPPDDAAPGLTAAAAAVSARSASSRAVRAADDSDRASVAHRSAADVAAADGGGSGERRVSAPTSSRSDARPPVALDTHVDAAPATAVARCKTATGMAPLPAPAAHRWAGGGGGDAVCRVGRRGGRRVVDGHVCCRRVCRVGSVDAHVCCCRNCHVGSVAVGRRRRVGGGGRRFVGAAKHPRIVIVPVVHVGVHVGHVCVERHVLVLQLGLVRTRLAKRLVHILIVEKRACLFPPVWWRRGRARVGRPRRIRRRPHRLLPRGCLVDALGGGGHPPLGGRYGQPRLDQRRPVDRRPLRGGNDEARPVGEARLHARRRRVGRRRRRRRRRPTRVPTYARRLVRAVTTVAHAVADGGGKEQLAPLGRHRPRGAVVGASVAARRRRRHGGTPKRAVGGDARARGGAGLVRPIRTVTVVVVEGGRRHGCGRRVGGRAIRHAPQGGARRRGGSRDGGAPRRRNADQRPGQVGDVRRRSVRGGRRRGADGEEEGERGGSSRDGGNRPSPSRRRHGEGTRSKQ</sequence>
<organism evidence="2 3">
    <name type="scientific">Porphyra umbilicalis</name>
    <name type="common">Purple laver</name>
    <name type="synonym">Red alga</name>
    <dbReference type="NCBI Taxonomy" id="2786"/>
    <lineage>
        <taxon>Eukaryota</taxon>
        <taxon>Rhodophyta</taxon>
        <taxon>Bangiophyceae</taxon>
        <taxon>Bangiales</taxon>
        <taxon>Bangiaceae</taxon>
        <taxon>Porphyra</taxon>
    </lineage>
</organism>
<feature type="compositionally biased region" description="Low complexity" evidence="1">
    <location>
        <begin position="145"/>
        <end position="166"/>
    </location>
</feature>
<dbReference type="AlphaFoldDB" id="A0A1X6NLZ4"/>
<feature type="compositionally biased region" description="Low complexity" evidence="1">
    <location>
        <begin position="178"/>
        <end position="188"/>
    </location>
</feature>
<feature type="compositionally biased region" description="Basic residues" evidence="1">
    <location>
        <begin position="559"/>
        <end position="572"/>
    </location>
</feature>
<keyword evidence="3" id="KW-1185">Reference proteome</keyword>
<feature type="region of interest" description="Disordered" evidence="1">
    <location>
        <begin position="130"/>
        <end position="212"/>
    </location>
</feature>
<accession>A0A1X6NLZ4</accession>
<feature type="region of interest" description="Disordered" evidence="1">
    <location>
        <begin position="407"/>
        <end position="470"/>
    </location>
</feature>
<dbReference type="Proteomes" id="UP000218209">
    <property type="component" value="Unassembled WGS sequence"/>
</dbReference>
<feature type="region of interest" description="Disordered" evidence="1">
    <location>
        <begin position="493"/>
        <end position="538"/>
    </location>
</feature>
<feature type="region of interest" description="Disordered" evidence="1">
    <location>
        <begin position="1"/>
        <end position="70"/>
    </location>
</feature>
<feature type="region of interest" description="Disordered" evidence="1">
    <location>
        <begin position="559"/>
        <end position="653"/>
    </location>
</feature>
<dbReference type="EMBL" id="KV919470">
    <property type="protein sequence ID" value="OSX69615.1"/>
    <property type="molecule type" value="Genomic_DNA"/>
</dbReference>
<feature type="compositionally biased region" description="Polar residues" evidence="1">
    <location>
        <begin position="1"/>
        <end position="14"/>
    </location>
</feature>
<feature type="compositionally biased region" description="Basic and acidic residues" evidence="1">
    <location>
        <begin position="167"/>
        <end position="176"/>
    </location>
</feature>
<reference evidence="2 3" key="1">
    <citation type="submission" date="2017-03" db="EMBL/GenBank/DDBJ databases">
        <title>WGS assembly of Porphyra umbilicalis.</title>
        <authorList>
            <person name="Brawley S.H."/>
            <person name="Blouin N.A."/>
            <person name="Ficko-Blean E."/>
            <person name="Wheeler G.L."/>
            <person name="Lohr M."/>
            <person name="Goodson H.V."/>
            <person name="Jenkins J.W."/>
            <person name="Blaby-Haas C.E."/>
            <person name="Helliwell K.E."/>
            <person name="Chan C."/>
            <person name="Marriage T."/>
            <person name="Bhattacharya D."/>
            <person name="Klein A.S."/>
            <person name="Badis Y."/>
            <person name="Brodie J."/>
            <person name="Cao Y."/>
            <person name="Collen J."/>
            <person name="Dittami S.M."/>
            <person name="Gachon C.M."/>
            <person name="Green B.R."/>
            <person name="Karpowicz S."/>
            <person name="Kim J.W."/>
            <person name="Kudahl U."/>
            <person name="Lin S."/>
            <person name="Michel G."/>
            <person name="Mittag M."/>
            <person name="Olson B.J."/>
            <person name="Pangilinan J."/>
            <person name="Peng Y."/>
            <person name="Qiu H."/>
            <person name="Shu S."/>
            <person name="Singer J.T."/>
            <person name="Smith A.G."/>
            <person name="Sprecher B.N."/>
            <person name="Wagner V."/>
            <person name="Wang W."/>
            <person name="Wang Z.-Y."/>
            <person name="Yan J."/>
            <person name="Yarish C."/>
            <person name="Zoeuner-Riek S."/>
            <person name="Zhuang Y."/>
            <person name="Zou Y."/>
            <person name="Lindquist E.A."/>
            <person name="Grimwood J."/>
            <person name="Barry K."/>
            <person name="Rokhsar D.S."/>
            <person name="Schmutz J."/>
            <person name="Stiller J.W."/>
            <person name="Grossman A.R."/>
            <person name="Prochnik S.E."/>
        </authorList>
    </citation>
    <scope>NUCLEOTIDE SEQUENCE [LARGE SCALE GENOMIC DNA]</scope>
    <source>
        <strain evidence="2">4086291</strain>
    </source>
</reference>
<proteinExistence type="predicted"/>
<evidence type="ECO:0000313" key="3">
    <source>
        <dbReference type="Proteomes" id="UP000218209"/>
    </source>
</evidence>
<protein>
    <submittedName>
        <fullName evidence="2">Uncharacterized protein</fullName>
    </submittedName>
</protein>
<feature type="compositionally biased region" description="Basic and acidic residues" evidence="1">
    <location>
        <begin position="423"/>
        <end position="449"/>
    </location>
</feature>
<feature type="compositionally biased region" description="Basic residues" evidence="1">
    <location>
        <begin position="516"/>
        <end position="525"/>
    </location>
</feature>
<evidence type="ECO:0000313" key="2">
    <source>
        <dbReference type="EMBL" id="OSX69615.1"/>
    </source>
</evidence>
<name>A0A1X6NLZ4_PORUM</name>
<feature type="compositionally biased region" description="Gly residues" evidence="1">
    <location>
        <begin position="407"/>
        <end position="418"/>
    </location>
</feature>
<evidence type="ECO:0000256" key="1">
    <source>
        <dbReference type="SAM" id="MobiDB-lite"/>
    </source>
</evidence>
<feature type="compositionally biased region" description="Basic residues" evidence="1">
    <location>
        <begin position="450"/>
        <end position="468"/>
    </location>
</feature>
<gene>
    <name evidence="2" type="ORF">BU14_1341s0003</name>
</gene>